<reference evidence="6" key="1">
    <citation type="journal article" date="2020" name="mSystems">
        <title>Genome- and Community-Level Interaction Insights into Carbon Utilization and Element Cycling Functions of Hydrothermarchaeota in Hydrothermal Sediment.</title>
        <authorList>
            <person name="Zhou Z."/>
            <person name="Liu Y."/>
            <person name="Xu W."/>
            <person name="Pan J."/>
            <person name="Luo Z.H."/>
            <person name="Li M."/>
        </authorList>
    </citation>
    <scope>NUCLEOTIDE SEQUENCE [LARGE SCALE GENOMIC DNA]</scope>
    <source>
        <strain evidence="6">SpSt-479</strain>
    </source>
</reference>
<dbReference type="EMBL" id="DSUJ01000008">
    <property type="protein sequence ID" value="HFI90667.1"/>
    <property type="molecule type" value="Genomic_DNA"/>
</dbReference>
<accession>A0A7V2ZIM7</accession>
<dbReference type="AlphaFoldDB" id="A0A7V2ZIM7"/>
<gene>
    <name evidence="6" type="ORF">ENS31_03930</name>
</gene>
<comment type="caution">
    <text evidence="6">The sequence shown here is derived from an EMBL/GenBank/DDBJ whole genome shotgun (WGS) entry which is preliminary data.</text>
</comment>
<name>A0A7V2ZIM7_9BACT</name>
<evidence type="ECO:0000259" key="5">
    <source>
        <dbReference type="SMART" id="SM00849"/>
    </source>
</evidence>
<dbReference type="InterPro" id="IPR051013">
    <property type="entry name" value="MBL_superfamily_lactonases"/>
</dbReference>
<comment type="similarity">
    <text evidence="1">Belongs to the metallo-beta-lactamase superfamily.</text>
</comment>
<sequence length="280" mass="31910">MKIGKYQLQTIQSGFIGLDGGAMFGIIPKPLWEKTNPADGVNRVTLATRNLLLESDTRKILIDTGMGTKWDDKSRNIYRIDEELSLEKALSQKNISVNEITDVILTHLHFDHTGGSTKIENEKLVPTFPNAKYYVQKQNFEWAMNPSDRDRGSYIKENFEPLAKEGVLKLLTSNEFDENISFEIINGHTFAQQMVKIYDGSQTLLYCADLLPFVSHIRLPYIMAYDLQPLVTLSEKKKYLKHAADENWVLYFGHDPQYAAATVKNSDKGIVQDKVFVDLI</sequence>
<dbReference type="Gene3D" id="3.60.15.10">
    <property type="entry name" value="Ribonuclease Z/Hydroxyacylglutathione hydrolase-like"/>
    <property type="match status" value="1"/>
</dbReference>
<dbReference type="GO" id="GO:0046872">
    <property type="term" value="F:metal ion binding"/>
    <property type="evidence" value="ECO:0007669"/>
    <property type="project" value="UniProtKB-KW"/>
</dbReference>
<keyword evidence="3 6" id="KW-0378">Hydrolase</keyword>
<dbReference type="PANTHER" id="PTHR42978:SF6">
    <property type="entry name" value="QUORUM-QUENCHING LACTONASE YTNP-RELATED"/>
    <property type="match status" value="1"/>
</dbReference>
<evidence type="ECO:0000256" key="4">
    <source>
        <dbReference type="ARBA" id="ARBA00022833"/>
    </source>
</evidence>
<dbReference type="SUPFAM" id="SSF56281">
    <property type="entry name" value="Metallo-hydrolase/oxidoreductase"/>
    <property type="match status" value="1"/>
</dbReference>
<dbReference type="GO" id="GO:0016787">
    <property type="term" value="F:hydrolase activity"/>
    <property type="evidence" value="ECO:0007669"/>
    <property type="project" value="UniProtKB-KW"/>
</dbReference>
<dbReference type="InterPro" id="IPR036866">
    <property type="entry name" value="RibonucZ/Hydroxyglut_hydro"/>
</dbReference>
<dbReference type="PANTHER" id="PTHR42978">
    <property type="entry name" value="QUORUM-QUENCHING LACTONASE YTNP-RELATED-RELATED"/>
    <property type="match status" value="1"/>
</dbReference>
<organism evidence="6">
    <name type="scientific">Ignavibacterium album</name>
    <dbReference type="NCBI Taxonomy" id="591197"/>
    <lineage>
        <taxon>Bacteria</taxon>
        <taxon>Pseudomonadati</taxon>
        <taxon>Ignavibacteriota</taxon>
        <taxon>Ignavibacteria</taxon>
        <taxon>Ignavibacteriales</taxon>
        <taxon>Ignavibacteriaceae</taxon>
        <taxon>Ignavibacterium</taxon>
    </lineage>
</organism>
<dbReference type="SMART" id="SM00849">
    <property type="entry name" value="Lactamase_B"/>
    <property type="match status" value="1"/>
</dbReference>
<evidence type="ECO:0000256" key="3">
    <source>
        <dbReference type="ARBA" id="ARBA00022801"/>
    </source>
</evidence>
<evidence type="ECO:0000256" key="1">
    <source>
        <dbReference type="ARBA" id="ARBA00007749"/>
    </source>
</evidence>
<dbReference type="InterPro" id="IPR001279">
    <property type="entry name" value="Metallo-B-lactamas"/>
</dbReference>
<evidence type="ECO:0000256" key="2">
    <source>
        <dbReference type="ARBA" id="ARBA00022723"/>
    </source>
</evidence>
<proteinExistence type="inferred from homology"/>
<keyword evidence="4" id="KW-0862">Zinc</keyword>
<dbReference type="CDD" id="cd16281">
    <property type="entry name" value="metallo-hydrolase-like_MBL-fold"/>
    <property type="match status" value="1"/>
</dbReference>
<keyword evidence="2" id="KW-0479">Metal-binding</keyword>
<protein>
    <submittedName>
        <fullName evidence="6">MBL fold metallo-hydrolase</fullName>
    </submittedName>
</protein>
<evidence type="ECO:0000313" key="6">
    <source>
        <dbReference type="EMBL" id="HFI90667.1"/>
    </source>
</evidence>
<dbReference type="Pfam" id="PF00753">
    <property type="entry name" value="Lactamase_B"/>
    <property type="match status" value="1"/>
</dbReference>
<feature type="domain" description="Metallo-beta-lactamase" evidence="5">
    <location>
        <begin position="47"/>
        <end position="254"/>
    </location>
</feature>